<dbReference type="RefSeq" id="WP_152826480.1">
    <property type="nucleotide sequence ID" value="NZ_WHUT02000007.1"/>
</dbReference>
<dbReference type="GO" id="GO:0010181">
    <property type="term" value="F:FMN binding"/>
    <property type="evidence" value="ECO:0007669"/>
    <property type="project" value="UniProtKB-UniRule"/>
</dbReference>
<name>A0A8X8H2M3_9RHOB</name>
<evidence type="ECO:0000256" key="7">
    <source>
        <dbReference type="HAMAP-Rule" id="MF_01207"/>
    </source>
</evidence>
<dbReference type="GO" id="GO:0005886">
    <property type="term" value="C:plasma membrane"/>
    <property type="evidence" value="ECO:0007669"/>
    <property type="project" value="UniProtKB-SubCell"/>
</dbReference>
<sequence>MNAQRINGALRPVPPLAVYLLGLVPLGLLVVQVFTGGLGVDPVKVIERQLGEVALQLIVAGLCITPLRWLTGVNLIRFRRAVGLLAFFYVALHLLTWLLLDLQLRWGEIGADLTKRPYIIVGMVGFALLLPLAITSNNLSIRRMGAAGWQRLHQLTYLAAIAGAVHYVMLVKTWAAEPLLYLGLVVALLAWRAARSLRRAGLRSA</sequence>
<feature type="transmembrane region" description="Helical" evidence="7">
    <location>
        <begin position="53"/>
        <end position="70"/>
    </location>
</feature>
<dbReference type="NCBIfam" id="NF003833">
    <property type="entry name" value="PRK05419.1-5"/>
    <property type="match status" value="1"/>
</dbReference>
<dbReference type="InterPro" id="IPR013130">
    <property type="entry name" value="Fe3_Rdtase_TM_dom"/>
</dbReference>
<feature type="transmembrane region" description="Helical" evidence="7">
    <location>
        <begin position="155"/>
        <end position="172"/>
    </location>
</feature>
<dbReference type="GO" id="GO:0020037">
    <property type="term" value="F:heme binding"/>
    <property type="evidence" value="ECO:0007669"/>
    <property type="project" value="UniProtKB-UniRule"/>
</dbReference>
<feature type="domain" description="Ferric oxidoreductase" evidence="8">
    <location>
        <begin position="51"/>
        <end position="163"/>
    </location>
</feature>
<comment type="subunit">
    <text evidence="7">Heterodimer of a catalytic subunit (MsrP) and a heme-binding subunit (MsrQ).</text>
</comment>
<feature type="transmembrane region" description="Helical" evidence="7">
    <location>
        <begin position="178"/>
        <end position="194"/>
    </location>
</feature>
<proteinExistence type="inferred from homology"/>
<evidence type="ECO:0000259" key="8">
    <source>
        <dbReference type="Pfam" id="PF01794"/>
    </source>
</evidence>
<comment type="cofactor">
    <cofactor evidence="7">
        <name>heme b</name>
        <dbReference type="ChEBI" id="CHEBI:60344"/>
    </cofactor>
    <text evidence="7">Binds 1 heme b (iron(II)-protoporphyrin IX) group per subunit.</text>
</comment>
<dbReference type="PANTHER" id="PTHR36964">
    <property type="entry name" value="PROTEIN-METHIONINE-SULFOXIDE REDUCTASE HEME-BINDING SUBUNIT MSRQ"/>
    <property type="match status" value="1"/>
</dbReference>
<dbReference type="EMBL" id="WHUT02000007">
    <property type="protein sequence ID" value="NUB45164.1"/>
    <property type="molecule type" value="Genomic_DNA"/>
</dbReference>
<evidence type="ECO:0000256" key="5">
    <source>
        <dbReference type="ARBA" id="ARBA00023004"/>
    </source>
</evidence>
<evidence type="ECO:0000256" key="4">
    <source>
        <dbReference type="ARBA" id="ARBA00022989"/>
    </source>
</evidence>
<keyword evidence="2 7" id="KW-0813">Transport</keyword>
<comment type="subcellular location">
    <subcellularLocation>
        <location evidence="7">Cell membrane</location>
        <topology evidence="7">Multi-pass membrane protein</topology>
    </subcellularLocation>
    <subcellularLocation>
        <location evidence="1">Membrane</location>
        <topology evidence="1">Multi-pass membrane protein</topology>
    </subcellularLocation>
</comment>
<dbReference type="GO" id="GO:0009055">
    <property type="term" value="F:electron transfer activity"/>
    <property type="evidence" value="ECO:0007669"/>
    <property type="project" value="UniProtKB-UniRule"/>
</dbReference>
<accession>A0A8X8H2M3</accession>
<feature type="transmembrane region" description="Helical" evidence="7">
    <location>
        <begin position="82"/>
        <end position="100"/>
    </location>
</feature>
<dbReference type="GO" id="GO:0046872">
    <property type="term" value="F:metal ion binding"/>
    <property type="evidence" value="ECO:0007669"/>
    <property type="project" value="UniProtKB-KW"/>
</dbReference>
<keyword evidence="3 7" id="KW-0812">Transmembrane</keyword>
<comment type="function">
    <text evidence="7">Part of the MsrPQ system that repairs oxidized periplasmic proteins containing methionine sulfoxide residues (Met-O), using respiratory chain electrons. Thus protects these proteins from oxidative-stress damage caused by reactive species of oxygen and chlorine generated by the host defense mechanisms. MsrPQ is essential for the maintenance of envelope integrity under bleach stress, rescuing a wide series of structurally unrelated periplasmic proteins from methionine oxidation. MsrQ provides electrons for reduction to the reductase catalytic subunit MsrP, using the quinone pool of the respiratory chain.</text>
</comment>
<keyword evidence="4 7" id="KW-1133">Transmembrane helix</keyword>
<dbReference type="PANTHER" id="PTHR36964:SF1">
    <property type="entry name" value="PROTEIN-METHIONINE-SULFOXIDE REDUCTASE HEME-BINDING SUBUNIT MSRQ"/>
    <property type="match status" value="1"/>
</dbReference>
<gene>
    <name evidence="7 9" type="primary">msrQ</name>
    <name evidence="9" type="ORF">GEU84_012255</name>
</gene>
<reference evidence="9" key="1">
    <citation type="submission" date="2020-05" db="EMBL/GenBank/DDBJ databases">
        <title>Fertoebacter nigrum gen. nov., sp. nov., a new member of the family Rhodobacteraceae.</title>
        <authorList>
            <person name="Szuroczki S."/>
            <person name="Abbaszade G."/>
            <person name="Buni D."/>
            <person name="Schumann P."/>
            <person name="Toth E."/>
        </authorList>
    </citation>
    <scope>NUCLEOTIDE SEQUENCE</scope>
    <source>
        <strain evidence="9">RG-N-1a</strain>
    </source>
</reference>
<keyword evidence="7" id="KW-0479">Metal-binding</keyword>
<keyword evidence="10" id="KW-1185">Reference proteome</keyword>
<evidence type="ECO:0000313" key="10">
    <source>
        <dbReference type="Proteomes" id="UP000484076"/>
    </source>
</evidence>
<dbReference type="AlphaFoldDB" id="A0A8X8H2M3"/>
<keyword evidence="6 7" id="KW-0472">Membrane</keyword>
<comment type="caution">
    <text evidence="9">The sequence shown here is derived from an EMBL/GenBank/DDBJ whole genome shotgun (WGS) entry which is preliminary data.</text>
</comment>
<organism evidence="9 10">
    <name type="scientific">Fertoeibacter niger</name>
    <dbReference type="NCBI Taxonomy" id="2656921"/>
    <lineage>
        <taxon>Bacteria</taxon>
        <taxon>Pseudomonadati</taxon>
        <taxon>Pseudomonadota</taxon>
        <taxon>Alphaproteobacteria</taxon>
        <taxon>Rhodobacterales</taxon>
        <taxon>Paracoccaceae</taxon>
        <taxon>Fertoeibacter</taxon>
    </lineage>
</organism>
<keyword evidence="7" id="KW-0285">Flavoprotein</keyword>
<dbReference type="InterPro" id="IPR022837">
    <property type="entry name" value="MsrQ-like"/>
</dbReference>
<keyword evidence="7" id="KW-1003">Cell membrane</keyword>
<feature type="transmembrane region" description="Helical" evidence="7">
    <location>
        <begin position="12"/>
        <end position="33"/>
    </location>
</feature>
<evidence type="ECO:0000313" key="9">
    <source>
        <dbReference type="EMBL" id="NUB45164.1"/>
    </source>
</evidence>
<dbReference type="Proteomes" id="UP000484076">
    <property type="component" value="Unassembled WGS sequence"/>
</dbReference>
<dbReference type="Pfam" id="PF01794">
    <property type="entry name" value="Ferric_reduct"/>
    <property type="match status" value="1"/>
</dbReference>
<comment type="cofactor">
    <cofactor evidence="7">
        <name>FMN</name>
        <dbReference type="ChEBI" id="CHEBI:58210"/>
    </cofactor>
    <text evidence="7">Binds 1 FMN per subunit.</text>
</comment>
<protein>
    <recommendedName>
        <fullName evidence="7">Protein-methionine-sulfoxide reductase heme-binding subunit MsrQ</fullName>
    </recommendedName>
    <alternativeName>
        <fullName evidence="7">Flavocytochrome MsrQ</fullName>
    </alternativeName>
</protein>
<evidence type="ECO:0000256" key="6">
    <source>
        <dbReference type="ARBA" id="ARBA00023136"/>
    </source>
</evidence>
<evidence type="ECO:0000256" key="3">
    <source>
        <dbReference type="ARBA" id="ARBA00022692"/>
    </source>
</evidence>
<evidence type="ECO:0000256" key="1">
    <source>
        <dbReference type="ARBA" id="ARBA00004141"/>
    </source>
</evidence>
<keyword evidence="7" id="KW-0249">Electron transport</keyword>
<comment type="similarity">
    <text evidence="7">Belongs to the MsrQ family.</text>
</comment>
<evidence type="ECO:0000256" key="2">
    <source>
        <dbReference type="ARBA" id="ARBA00022448"/>
    </source>
</evidence>
<feature type="transmembrane region" description="Helical" evidence="7">
    <location>
        <begin position="116"/>
        <end position="134"/>
    </location>
</feature>
<keyword evidence="7" id="KW-0288">FMN</keyword>
<dbReference type="GO" id="GO:0030091">
    <property type="term" value="P:protein repair"/>
    <property type="evidence" value="ECO:0007669"/>
    <property type="project" value="UniProtKB-UniRule"/>
</dbReference>
<keyword evidence="7" id="KW-0349">Heme</keyword>
<dbReference type="GO" id="GO:0016679">
    <property type="term" value="F:oxidoreductase activity, acting on diphenols and related substances as donors"/>
    <property type="evidence" value="ECO:0007669"/>
    <property type="project" value="TreeGrafter"/>
</dbReference>
<dbReference type="HAMAP" id="MF_01207">
    <property type="entry name" value="MsrQ"/>
    <property type="match status" value="1"/>
</dbReference>
<keyword evidence="5 7" id="KW-0408">Iron</keyword>